<feature type="domain" description="Enoyl reductase (ER)" evidence="1">
    <location>
        <begin position="9"/>
        <end position="310"/>
    </location>
</feature>
<dbReference type="CDD" id="cd08267">
    <property type="entry name" value="MDR1"/>
    <property type="match status" value="1"/>
</dbReference>
<dbReference type="PROSITE" id="PS01162">
    <property type="entry name" value="QOR_ZETA_CRYSTAL"/>
    <property type="match status" value="1"/>
</dbReference>
<reference evidence="2 3" key="1">
    <citation type="submission" date="2014-05" db="EMBL/GenBank/DDBJ databases">
        <title>De novo Genome Sequence of Spirocheata sp.</title>
        <authorList>
            <person name="Shivani Y."/>
            <person name="Subhash Y."/>
            <person name="Tushar L."/>
            <person name="Sasikala C."/>
            <person name="Ramana C.V."/>
        </authorList>
    </citation>
    <scope>NUCLEOTIDE SEQUENCE [LARGE SCALE GENOMIC DNA]</scope>
    <source>
        <strain evidence="2 3">JC230</strain>
    </source>
</reference>
<dbReference type="AlphaFoldDB" id="A0A098QZ05"/>
<evidence type="ECO:0000313" key="3">
    <source>
        <dbReference type="Proteomes" id="UP000029692"/>
    </source>
</evidence>
<dbReference type="GO" id="GO:0016491">
    <property type="term" value="F:oxidoreductase activity"/>
    <property type="evidence" value="ECO:0007669"/>
    <property type="project" value="InterPro"/>
</dbReference>
<gene>
    <name evidence="2" type="ORF">DC28_06370</name>
</gene>
<name>A0A098QZ05_9SPIO</name>
<dbReference type="Proteomes" id="UP000029692">
    <property type="component" value="Unassembled WGS sequence"/>
</dbReference>
<organism evidence="2 3">
    <name type="scientific">Spirochaeta lutea</name>
    <dbReference type="NCBI Taxonomy" id="1480694"/>
    <lineage>
        <taxon>Bacteria</taxon>
        <taxon>Pseudomonadati</taxon>
        <taxon>Spirochaetota</taxon>
        <taxon>Spirochaetia</taxon>
        <taxon>Spirochaetales</taxon>
        <taxon>Spirochaetaceae</taxon>
        <taxon>Spirochaeta</taxon>
    </lineage>
</organism>
<dbReference type="PANTHER" id="PTHR44013">
    <property type="entry name" value="ZINC-TYPE ALCOHOL DEHYDROGENASE-LIKE PROTEIN C16A3.02C"/>
    <property type="match status" value="1"/>
</dbReference>
<dbReference type="InterPro" id="IPR052733">
    <property type="entry name" value="Chloroplast_QOR"/>
</dbReference>
<dbReference type="SUPFAM" id="SSF50129">
    <property type="entry name" value="GroES-like"/>
    <property type="match status" value="1"/>
</dbReference>
<dbReference type="InterPro" id="IPR002364">
    <property type="entry name" value="Quin_OxRdtase/zeta-crystal_CS"/>
</dbReference>
<comment type="caution">
    <text evidence="2">The sequence shown here is derived from an EMBL/GenBank/DDBJ whole genome shotgun (WGS) entry which is preliminary data.</text>
</comment>
<dbReference type="SMART" id="SM00829">
    <property type="entry name" value="PKS_ER"/>
    <property type="match status" value="1"/>
</dbReference>
<dbReference type="Gene3D" id="3.40.50.720">
    <property type="entry name" value="NAD(P)-binding Rossmann-like Domain"/>
    <property type="match status" value="1"/>
</dbReference>
<evidence type="ECO:0000313" key="2">
    <source>
        <dbReference type="EMBL" id="KGE72673.1"/>
    </source>
</evidence>
<dbReference type="OrthoDB" id="9792162at2"/>
<dbReference type="Gene3D" id="3.90.180.10">
    <property type="entry name" value="Medium-chain alcohol dehydrogenases, catalytic domain"/>
    <property type="match status" value="1"/>
</dbReference>
<dbReference type="RefSeq" id="WP_037546930.1">
    <property type="nucleotide sequence ID" value="NZ_JNUP01000049.1"/>
</dbReference>
<dbReference type="SUPFAM" id="SSF51735">
    <property type="entry name" value="NAD(P)-binding Rossmann-fold domains"/>
    <property type="match status" value="1"/>
</dbReference>
<dbReference type="InterPro" id="IPR011032">
    <property type="entry name" value="GroES-like_sf"/>
</dbReference>
<dbReference type="Pfam" id="PF13602">
    <property type="entry name" value="ADH_zinc_N_2"/>
    <property type="match status" value="1"/>
</dbReference>
<dbReference type="GO" id="GO:0008270">
    <property type="term" value="F:zinc ion binding"/>
    <property type="evidence" value="ECO:0007669"/>
    <property type="project" value="InterPro"/>
</dbReference>
<dbReference type="PANTHER" id="PTHR44013:SF1">
    <property type="entry name" value="ZINC-TYPE ALCOHOL DEHYDROGENASE-LIKE PROTEIN C16A3.02C"/>
    <property type="match status" value="1"/>
</dbReference>
<dbReference type="InterPro" id="IPR020843">
    <property type="entry name" value="ER"/>
</dbReference>
<dbReference type="eggNOG" id="COG0604">
    <property type="taxonomic scope" value="Bacteria"/>
</dbReference>
<dbReference type="EMBL" id="JNUP01000049">
    <property type="protein sequence ID" value="KGE72673.1"/>
    <property type="molecule type" value="Genomic_DNA"/>
</dbReference>
<accession>A0A098QZ05</accession>
<dbReference type="STRING" id="1480694.DC28_06370"/>
<dbReference type="InterPro" id="IPR036291">
    <property type="entry name" value="NAD(P)-bd_dom_sf"/>
</dbReference>
<sequence>MKAVLFKKGRNPNELLVVGEAEKPVPTRDDEVVIQVHASSVNAADYRMMKMGIAPKSKIFGADIAGVVESVGSRVVRFKPGDEIIGDLSNAGFGGFAEYAVAPEGVLAPKPSRLSFAEAAALPLAGGTALQALRMGMVSPGKRVLIVGSSGGVGSYALQLSKHFGAVVTGVCSPGNMEQVRGLGADRVIDYSRDGFDDEYGVYDVIIAINGSYSLVTYKRCLAPGGVCVCAGGSLGQIFRSLLFGRFLSLGSKKFRVLSAKGTAEDLLTLARIADEGGIRPVIEAEYPLAETPQAVGHVISGHARGKVVIRVP</sequence>
<dbReference type="InterPro" id="IPR013154">
    <property type="entry name" value="ADH-like_N"/>
</dbReference>
<proteinExistence type="predicted"/>
<keyword evidence="3" id="KW-1185">Reference proteome</keyword>
<dbReference type="Pfam" id="PF08240">
    <property type="entry name" value="ADH_N"/>
    <property type="match status" value="1"/>
</dbReference>
<evidence type="ECO:0000259" key="1">
    <source>
        <dbReference type="SMART" id="SM00829"/>
    </source>
</evidence>
<protein>
    <recommendedName>
        <fullName evidence="1">Enoyl reductase (ER) domain-containing protein</fullName>
    </recommendedName>
</protein>